<dbReference type="CDD" id="cd01742">
    <property type="entry name" value="GATase1_GMP_Synthase"/>
    <property type="match status" value="1"/>
</dbReference>
<dbReference type="SUPFAM" id="SSF52317">
    <property type="entry name" value="Class I glutamine amidotransferase-like"/>
    <property type="match status" value="1"/>
</dbReference>
<feature type="active site" evidence="9">
    <location>
        <position position="172"/>
    </location>
</feature>
<evidence type="ECO:0000256" key="5">
    <source>
        <dbReference type="ARBA" id="ARBA00022749"/>
    </source>
</evidence>
<keyword evidence="6 9" id="KW-0658">Purine biosynthesis</keyword>
<dbReference type="InterPro" id="IPR014729">
    <property type="entry name" value="Rossmann-like_a/b/a_fold"/>
</dbReference>
<evidence type="ECO:0000256" key="4">
    <source>
        <dbReference type="ARBA" id="ARBA00022741"/>
    </source>
</evidence>
<protein>
    <recommendedName>
        <fullName evidence="9">GMP synthase [glutamine-hydrolyzing]</fullName>
        <ecNumber evidence="9">6.3.5.2</ecNumber>
    </recommendedName>
    <alternativeName>
        <fullName evidence="9">GMP synthetase</fullName>
    </alternativeName>
    <alternativeName>
        <fullName evidence="9">Glutamine amidotransferase</fullName>
    </alternativeName>
</protein>
<dbReference type="Gene3D" id="3.30.300.10">
    <property type="match status" value="1"/>
</dbReference>
<dbReference type="Pfam" id="PF00117">
    <property type="entry name" value="GATase"/>
    <property type="match status" value="1"/>
</dbReference>
<dbReference type="PANTHER" id="PTHR11922:SF2">
    <property type="entry name" value="GMP SYNTHASE [GLUTAMINE-HYDROLYZING]"/>
    <property type="match status" value="1"/>
</dbReference>
<dbReference type="EC" id="6.3.5.2" evidence="9"/>
<gene>
    <name evidence="9" type="primary">guaA</name>
    <name evidence="12" type="ORF">AVDCRST_MAG26-1817</name>
</gene>
<dbReference type="FunFam" id="3.40.50.880:FF:000001">
    <property type="entry name" value="GMP synthase [glutamine-hydrolyzing]"/>
    <property type="match status" value="1"/>
</dbReference>
<evidence type="ECO:0000313" key="12">
    <source>
        <dbReference type="EMBL" id="CAA9248959.1"/>
    </source>
</evidence>
<comment type="function">
    <text evidence="1 9">Catalyzes the synthesis of GMP from XMP.</text>
</comment>
<name>A0A6J4IDM2_9CHLR</name>
<dbReference type="InterPro" id="IPR022955">
    <property type="entry name" value="GMP_synthase"/>
</dbReference>
<organism evidence="12">
    <name type="scientific">uncultured Chloroflexia bacterium</name>
    <dbReference type="NCBI Taxonomy" id="1672391"/>
    <lineage>
        <taxon>Bacteria</taxon>
        <taxon>Bacillati</taxon>
        <taxon>Chloroflexota</taxon>
        <taxon>Chloroflexia</taxon>
        <taxon>environmental samples</taxon>
    </lineage>
</organism>
<reference evidence="12" key="1">
    <citation type="submission" date="2020-02" db="EMBL/GenBank/DDBJ databases">
        <authorList>
            <person name="Meier V. D."/>
        </authorList>
    </citation>
    <scope>NUCLEOTIDE SEQUENCE</scope>
    <source>
        <strain evidence="12">AVDCRST_MAG26</strain>
    </source>
</reference>
<evidence type="ECO:0000256" key="1">
    <source>
        <dbReference type="ARBA" id="ARBA00002332"/>
    </source>
</evidence>
<feature type="binding site" evidence="10">
    <location>
        <begin position="224"/>
        <end position="230"/>
    </location>
    <ligand>
        <name>ATP</name>
        <dbReference type="ChEBI" id="CHEBI:30616"/>
    </ligand>
</feature>
<accession>A0A6J4IDM2</accession>
<keyword evidence="5 9" id="KW-0332">GMP biosynthesis</keyword>
<dbReference type="AlphaFoldDB" id="A0A6J4IDM2"/>
<dbReference type="PRINTS" id="PR00097">
    <property type="entry name" value="ANTSNTHASEII"/>
</dbReference>
<evidence type="ECO:0000259" key="11">
    <source>
        <dbReference type="PROSITE" id="PS51553"/>
    </source>
</evidence>
<dbReference type="PRINTS" id="PR00096">
    <property type="entry name" value="GATASE"/>
</dbReference>
<dbReference type="PROSITE" id="PS51553">
    <property type="entry name" value="GMPS_ATP_PPASE"/>
    <property type="match status" value="1"/>
</dbReference>
<keyword evidence="8 9" id="KW-0315">Glutamine amidotransferase</keyword>
<evidence type="ECO:0000256" key="7">
    <source>
        <dbReference type="ARBA" id="ARBA00022840"/>
    </source>
</evidence>
<evidence type="ECO:0000256" key="10">
    <source>
        <dbReference type="PROSITE-ProRule" id="PRU00886"/>
    </source>
</evidence>
<evidence type="ECO:0000256" key="2">
    <source>
        <dbReference type="ARBA" id="ARBA00005153"/>
    </source>
</evidence>
<feature type="domain" description="GMPS ATP-PPase" evidence="11">
    <location>
        <begin position="197"/>
        <end position="389"/>
    </location>
</feature>
<sequence>MPDETIVVLDFGSQYSQLIVRRLREAGVYSELLPYHAGAEQALALRPRGIVLSGGPASVYQPGAPQLPRWVVEAGKPVLGICYGMQLLAHALGGGVAPATEREYGPADITVDHPESPLFAALPELQRVWMSHGDRLTHLPDAFHPIAHSPNSPYAAMGDEQRHWYGLQFHPEVAHTPAGAALLRNFAYRVCACEGGWEPAAIIDQAVERIRAQVGSGKVICGLSGGVDSAVAAALIARAVGDQIHCIFVDTGLLRQGEAEQVIATFHETLHIPLTPVNAAEEFLDALEGVADPERKRKIIGERFIRVFEREAEVLGEVQFLAQGTLYPDVIESTAADRSVAAKIKTHHNVGGLPERMNLQLVEPLRYLFKDEVRAVGIELGLPETWVWRHPFPGPGLAVRILGPVTHERAETLRQADAIFQAELQRAGLLRSTQQAFAVLLPVQSVGVMGDGRTYADVVALRAVTTDDFMTADWARLPDELLARTANRIVNEVSGVNRVVYDITSKPPATIEWE</sequence>
<comment type="subunit">
    <text evidence="9">Homodimer.</text>
</comment>
<comment type="catalytic activity">
    <reaction evidence="9">
        <text>XMP + L-glutamine + ATP + H2O = GMP + L-glutamate + AMP + diphosphate + 2 H(+)</text>
        <dbReference type="Rhea" id="RHEA:11680"/>
        <dbReference type="ChEBI" id="CHEBI:15377"/>
        <dbReference type="ChEBI" id="CHEBI:15378"/>
        <dbReference type="ChEBI" id="CHEBI:29985"/>
        <dbReference type="ChEBI" id="CHEBI:30616"/>
        <dbReference type="ChEBI" id="CHEBI:33019"/>
        <dbReference type="ChEBI" id="CHEBI:57464"/>
        <dbReference type="ChEBI" id="CHEBI:58115"/>
        <dbReference type="ChEBI" id="CHEBI:58359"/>
        <dbReference type="ChEBI" id="CHEBI:456215"/>
        <dbReference type="EC" id="6.3.5.2"/>
    </reaction>
</comment>
<dbReference type="GO" id="GO:0005829">
    <property type="term" value="C:cytosol"/>
    <property type="evidence" value="ECO:0007669"/>
    <property type="project" value="TreeGrafter"/>
</dbReference>
<dbReference type="InterPro" id="IPR017926">
    <property type="entry name" value="GATASE"/>
</dbReference>
<dbReference type="SUPFAM" id="SSF52402">
    <property type="entry name" value="Adenine nucleotide alpha hydrolases-like"/>
    <property type="match status" value="1"/>
</dbReference>
<dbReference type="GO" id="GO:0005524">
    <property type="term" value="F:ATP binding"/>
    <property type="evidence" value="ECO:0007669"/>
    <property type="project" value="UniProtKB-UniRule"/>
</dbReference>
<dbReference type="Pfam" id="PF02540">
    <property type="entry name" value="NAD_synthase"/>
    <property type="match status" value="1"/>
</dbReference>
<dbReference type="NCBIfam" id="NF000848">
    <property type="entry name" value="PRK00074.1"/>
    <property type="match status" value="1"/>
</dbReference>
<dbReference type="EMBL" id="CADCTK010000411">
    <property type="protein sequence ID" value="CAA9248959.1"/>
    <property type="molecule type" value="Genomic_DNA"/>
</dbReference>
<feature type="active site" description="Nucleophile" evidence="9">
    <location>
        <position position="82"/>
    </location>
</feature>
<evidence type="ECO:0000256" key="9">
    <source>
        <dbReference type="HAMAP-Rule" id="MF_00344"/>
    </source>
</evidence>
<dbReference type="InterPro" id="IPR004739">
    <property type="entry name" value="GMP_synth_GATase"/>
</dbReference>
<dbReference type="GO" id="GO:0003921">
    <property type="term" value="F:GMP synthase activity"/>
    <property type="evidence" value="ECO:0007669"/>
    <property type="project" value="InterPro"/>
</dbReference>
<keyword evidence="3 9" id="KW-0436">Ligase</keyword>
<dbReference type="Gene3D" id="3.40.50.880">
    <property type="match status" value="1"/>
</dbReference>
<dbReference type="InterPro" id="IPR025777">
    <property type="entry name" value="GMPS_ATP_PPase_dom"/>
</dbReference>
<evidence type="ECO:0000256" key="8">
    <source>
        <dbReference type="ARBA" id="ARBA00022962"/>
    </source>
</evidence>
<dbReference type="InterPro" id="IPR001674">
    <property type="entry name" value="GMP_synth_C"/>
</dbReference>
<dbReference type="HAMAP" id="MF_00344">
    <property type="entry name" value="GMP_synthase"/>
    <property type="match status" value="1"/>
</dbReference>
<dbReference type="PRINTS" id="PR00099">
    <property type="entry name" value="CPSGATASE"/>
</dbReference>
<comment type="pathway">
    <text evidence="2 9">Purine metabolism; GMP biosynthesis; GMP from XMP (L-Gln route): step 1/1.</text>
</comment>
<evidence type="ECO:0000256" key="6">
    <source>
        <dbReference type="ARBA" id="ARBA00022755"/>
    </source>
</evidence>
<dbReference type="PROSITE" id="PS51273">
    <property type="entry name" value="GATASE_TYPE_1"/>
    <property type="match status" value="1"/>
</dbReference>
<dbReference type="GO" id="GO:0016740">
    <property type="term" value="F:transferase activity"/>
    <property type="evidence" value="ECO:0007669"/>
    <property type="project" value="UniProtKB-KW"/>
</dbReference>
<dbReference type="FunFam" id="3.30.300.10:FF:000002">
    <property type="entry name" value="GMP synthase [glutamine-hydrolyzing]"/>
    <property type="match status" value="1"/>
</dbReference>
<dbReference type="InterPro" id="IPR029062">
    <property type="entry name" value="Class_I_gatase-like"/>
</dbReference>
<dbReference type="SUPFAM" id="SSF54810">
    <property type="entry name" value="GMP synthetase C-terminal dimerisation domain"/>
    <property type="match status" value="1"/>
</dbReference>
<dbReference type="NCBIfam" id="TIGR00884">
    <property type="entry name" value="guaA_Cterm"/>
    <property type="match status" value="1"/>
</dbReference>
<keyword evidence="4 9" id="KW-0547">Nucleotide-binding</keyword>
<dbReference type="InterPro" id="IPR022310">
    <property type="entry name" value="NAD/GMP_synthase"/>
</dbReference>
<keyword evidence="7 9" id="KW-0067">ATP-binding</keyword>
<dbReference type="PANTHER" id="PTHR11922">
    <property type="entry name" value="GMP SYNTHASE-RELATED"/>
    <property type="match status" value="1"/>
</dbReference>
<dbReference type="Pfam" id="PF00958">
    <property type="entry name" value="GMP_synt_C"/>
    <property type="match status" value="1"/>
</dbReference>
<evidence type="ECO:0000256" key="3">
    <source>
        <dbReference type="ARBA" id="ARBA00022598"/>
    </source>
</evidence>
<proteinExistence type="inferred from homology"/>
<keyword evidence="12" id="KW-0808">Transferase</keyword>
<dbReference type="NCBIfam" id="TIGR00888">
    <property type="entry name" value="guaA_Nterm"/>
    <property type="match status" value="1"/>
</dbReference>
<dbReference type="FunFam" id="3.40.50.620:FF:000001">
    <property type="entry name" value="GMP synthase [glutamine-hydrolyzing]"/>
    <property type="match status" value="1"/>
</dbReference>
<dbReference type="Gene3D" id="3.40.50.620">
    <property type="entry name" value="HUPs"/>
    <property type="match status" value="1"/>
</dbReference>
<feature type="active site" evidence="9">
    <location>
        <position position="170"/>
    </location>
</feature>
<dbReference type="UniPathway" id="UPA00189">
    <property type="reaction ID" value="UER00296"/>
</dbReference>
<dbReference type="CDD" id="cd01997">
    <property type="entry name" value="GMP_synthase_C"/>
    <property type="match status" value="1"/>
</dbReference>